<dbReference type="Pfam" id="PF13489">
    <property type="entry name" value="Methyltransf_23"/>
    <property type="match status" value="1"/>
</dbReference>
<accession>A0A2G9C6N1</accession>
<dbReference type="EMBL" id="PEOG01000075">
    <property type="protein sequence ID" value="PIM51199.1"/>
    <property type="molecule type" value="Genomic_DNA"/>
</dbReference>
<dbReference type="InterPro" id="IPR029063">
    <property type="entry name" value="SAM-dependent_MTases_sf"/>
</dbReference>
<evidence type="ECO:0000313" key="2">
    <source>
        <dbReference type="EMBL" id="PIM51199.1"/>
    </source>
</evidence>
<dbReference type="SUPFAM" id="SSF53335">
    <property type="entry name" value="S-adenosyl-L-methionine-dependent methyltransferases"/>
    <property type="match status" value="1"/>
</dbReference>
<dbReference type="Gene3D" id="3.40.50.150">
    <property type="entry name" value="Vaccinia Virus protein VP39"/>
    <property type="match status" value="1"/>
</dbReference>
<evidence type="ECO:0000256" key="1">
    <source>
        <dbReference type="SAM" id="MobiDB-lite"/>
    </source>
</evidence>
<feature type="region of interest" description="Disordered" evidence="1">
    <location>
        <begin position="12"/>
        <end position="31"/>
    </location>
</feature>
<reference evidence="2 3" key="1">
    <citation type="submission" date="2017-11" db="EMBL/GenBank/DDBJ databases">
        <title>Draft genome sequence of Mitsuaria sp. HWN-4.</title>
        <authorList>
            <person name="Gundlapally S.R."/>
        </authorList>
    </citation>
    <scope>NUCLEOTIDE SEQUENCE [LARGE SCALE GENOMIC DNA]</scope>
    <source>
        <strain evidence="2 3">HWN-4</strain>
    </source>
</reference>
<name>A0A2G9C6N1_9BURK</name>
<sequence>MCGWCVRIRRRRPGGSGSGPPAAGAHPIPGSLLATGAGKPVRIRLHRRKLAQGQDKMDWRLKVGRQAVLARLPFGHGLRRAKRRLFGYQPNLDNLRSTIEAWTQMRQGLERAGGAIEGATVLEIGTGWFPTIPVLQCLQGAKRVYMSDLNVHLDEVSFTATLDFLRQTWPDDARLRAIRTRADLPLTYLAPFDVNDLPDGSIDLVTSRTVLEHIPPTDLVQLFKALRPKLSARGRMVHLVDHSDHLEHSDKSITKINFLTWPERKHAWVNRLTREGENRLRHHEYPALFAEAGYRVTLEEHMVHEPTRQLARSLPLQPHYAAMTPEQLATMASLYVLEP</sequence>
<dbReference type="AlphaFoldDB" id="A0A2G9C6N1"/>
<feature type="compositionally biased region" description="Low complexity" evidence="1">
    <location>
        <begin position="19"/>
        <end position="31"/>
    </location>
</feature>
<evidence type="ECO:0000313" key="3">
    <source>
        <dbReference type="Proteomes" id="UP000231501"/>
    </source>
</evidence>
<keyword evidence="3" id="KW-1185">Reference proteome</keyword>
<comment type="caution">
    <text evidence="2">The sequence shown here is derived from an EMBL/GenBank/DDBJ whole genome shotgun (WGS) entry which is preliminary data.</text>
</comment>
<gene>
    <name evidence="2" type="ORF">CS062_20990</name>
</gene>
<proteinExistence type="predicted"/>
<evidence type="ECO:0008006" key="4">
    <source>
        <dbReference type="Google" id="ProtNLM"/>
    </source>
</evidence>
<dbReference type="Proteomes" id="UP000231501">
    <property type="component" value="Unassembled WGS sequence"/>
</dbReference>
<organism evidence="2 3">
    <name type="scientific">Roseateles chitinivorans</name>
    <dbReference type="NCBI Taxonomy" id="2917965"/>
    <lineage>
        <taxon>Bacteria</taxon>
        <taxon>Pseudomonadati</taxon>
        <taxon>Pseudomonadota</taxon>
        <taxon>Betaproteobacteria</taxon>
        <taxon>Burkholderiales</taxon>
        <taxon>Sphaerotilaceae</taxon>
        <taxon>Roseateles</taxon>
    </lineage>
</organism>
<protein>
    <recommendedName>
        <fullName evidence="4">Class I SAM-dependent methyltransferase</fullName>
    </recommendedName>
</protein>